<dbReference type="Gene3D" id="3.30.43.10">
    <property type="entry name" value="Uridine Diphospho-n-acetylenolpyruvylglucosamine Reductase, domain 2"/>
    <property type="match status" value="1"/>
</dbReference>
<dbReference type="PaxDb" id="4113-PGSC0003DMT400054676"/>
<dbReference type="Gramene" id="PGSC0003DMT400054677">
    <property type="protein sequence ID" value="PGSC0003DMT400054677"/>
    <property type="gene ID" value="PGSC0003DMG400021220"/>
</dbReference>
<sequence length="88" mass="9859">MTKSSSHENQTFLECLETNSNPSYPISSLVFSPNNSSFPSVLQAYIRNLRFNESTTRKSLFILTAQHESHIQASIIYAKSQGTCANEN</sequence>
<dbReference type="HOGENOM" id="CLU_2473346_0_0_1"/>
<evidence type="ECO:0000313" key="1">
    <source>
        <dbReference type="EnsemblPlants" id="PGSC0003DMT400054676"/>
    </source>
</evidence>
<organism evidence="1 2">
    <name type="scientific">Solanum tuberosum</name>
    <name type="common">Potato</name>
    <dbReference type="NCBI Taxonomy" id="4113"/>
    <lineage>
        <taxon>Eukaryota</taxon>
        <taxon>Viridiplantae</taxon>
        <taxon>Streptophyta</taxon>
        <taxon>Embryophyta</taxon>
        <taxon>Tracheophyta</taxon>
        <taxon>Spermatophyta</taxon>
        <taxon>Magnoliopsida</taxon>
        <taxon>eudicotyledons</taxon>
        <taxon>Gunneridae</taxon>
        <taxon>Pentapetalae</taxon>
        <taxon>asterids</taxon>
        <taxon>lamiids</taxon>
        <taxon>Solanales</taxon>
        <taxon>Solanaceae</taxon>
        <taxon>Solanoideae</taxon>
        <taxon>Solaneae</taxon>
        <taxon>Solanum</taxon>
    </lineage>
</organism>
<dbReference type="EnsemblPlants" id="PGSC0003DMT400054677">
    <property type="protein sequence ID" value="PGSC0003DMT400054677"/>
    <property type="gene ID" value="PGSC0003DMG400021220"/>
</dbReference>
<protein>
    <submittedName>
        <fullName evidence="1">Carbohydrate oxidase</fullName>
    </submittedName>
</protein>
<dbReference type="EnsemblPlants" id="PGSC0003DMT400054676">
    <property type="protein sequence ID" value="PGSC0003DMT400054676"/>
    <property type="gene ID" value="PGSC0003DMG400021219"/>
</dbReference>
<dbReference type="eggNOG" id="ENOG502QVY1">
    <property type="taxonomic scope" value="Eukaryota"/>
</dbReference>
<dbReference type="InterPro" id="IPR016167">
    <property type="entry name" value="FAD-bd_PCMH_sub1"/>
</dbReference>
<accession>M1BWP9</accession>
<dbReference type="STRING" id="4113.M1BWP9"/>
<reference evidence="2" key="1">
    <citation type="journal article" date="2011" name="Nature">
        <title>Genome sequence and analysis of the tuber crop potato.</title>
        <authorList>
            <consortium name="The Potato Genome Sequencing Consortium"/>
        </authorList>
    </citation>
    <scope>NUCLEOTIDE SEQUENCE [LARGE SCALE GENOMIC DNA]</scope>
    <source>
        <strain evidence="2">cv. DM1-3 516 R44</strain>
    </source>
</reference>
<dbReference type="Proteomes" id="UP000011115">
    <property type="component" value="Unassembled WGS sequence"/>
</dbReference>
<dbReference type="Gramene" id="PGSC0003DMT400054676">
    <property type="protein sequence ID" value="PGSC0003DMT400054676"/>
    <property type="gene ID" value="PGSC0003DMG400021219"/>
</dbReference>
<proteinExistence type="predicted"/>
<keyword evidence="2" id="KW-1185">Reference proteome</keyword>
<dbReference type="AlphaFoldDB" id="M1BWP9"/>
<reference evidence="1" key="2">
    <citation type="submission" date="2015-06" db="UniProtKB">
        <authorList>
            <consortium name="EnsemblPlants"/>
        </authorList>
    </citation>
    <scope>IDENTIFICATION</scope>
    <source>
        <strain evidence="1">DM1-3 516 R44</strain>
    </source>
</reference>
<dbReference type="InParanoid" id="M1BWP9"/>
<evidence type="ECO:0000313" key="2">
    <source>
        <dbReference type="Proteomes" id="UP000011115"/>
    </source>
</evidence>
<dbReference type="PANTHER" id="PTHR32448">
    <property type="entry name" value="OS08G0158400 PROTEIN"/>
    <property type="match status" value="1"/>
</dbReference>
<name>M1BWP9_SOLTU</name>